<evidence type="ECO:0000256" key="1">
    <source>
        <dbReference type="SAM" id="Phobius"/>
    </source>
</evidence>
<reference evidence="2" key="1">
    <citation type="journal article" date="2023" name="IScience">
        <title>Live-bearing cockroach genome reveals convergent evolutionary mechanisms linked to viviparity in insects and beyond.</title>
        <authorList>
            <person name="Fouks B."/>
            <person name="Harrison M.C."/>
            <person name="Mikhailova A.A."/>
            <person name="Marchal E."/>
            <person name="English S."/>
            <person name="Carruthers M."/>
            <person name="Jennings E.C."/>
            <person name="Chiamaka E.L."/>
            <person name="Frigard R.A."/>
            <person name="Pippel M."/>
            <person name="Attardo G.M."/>
            <person name="Benoit J.B."/>
            <person name="Bornberg-Bauer E."/>
            <person name="Tobe S.S."/>
        </authorList>
    </citation>
    <scope>NUCLEOTIDE SEQUENCE</scope>
    <source>
        <strain evidence="2">Stay&amp;Tobe</strain>
    </source>
</reference>
<dbReference type="EMBL" id="JASPKZ010007706">
    <property type="protein sequence ID" value="KAJ9582930.1"/>
    <property type="molecule type" value="Genomic_DNA"/>
</dbReference>
<organism evidence="2 3">
    <name type="scientific">Diploptera punctata</name>
    <name type="common">Pacific beetle cockroach</name>
    <dbReference type="NCBI Taxonomy" id="6984"/>
    <lineage>
        <taxon>Eukaryota</taxon>
        <taxon>Metazoa</taxon>
        <taxon>Ecdysozoa</taxon>
        <taxon>Arthropoda</taxon>
        <taxon>Hexapoda</taxon>
        <taxon>Insecta</taxon>
        <taxon>Pterygota</taxon>
        <taxon>Neoptera</taxon>
        <taxon>Polyneoptera</taxon>
        <taxon>Dictyoptera</taxon>
        <taxon>Blattodea</taxon>
        <taxon>Blaberoidea</taxon>
        <taxon>Blaberidae</taxon>
        <taxon>Diplopterinae</taxon>
        <taxon>Diploptera</taxon>
    </lineage>
</organism>
<keyword evidence="1" id="KW-1133">Transmembrane helix</keyword>
<feature type="non-terminal residue" evidence="2">
    <location>
        <position position="155"/>
    </location>
</feature>
<evidence type="ECO:0000313" key="3">
    <source>
        <dbReference type="Proteomes" id="UP001233999"/>
    </source>
</evidence>
<dbReference type="Proteomes" id="UP001233999">
    <property type="component" value="Unassembled WGS sequence"/>
</dbReference>
<sequence length="155" mass="18355">NEEKKIELDSTEKETQLTNYIQLQDLPFTQTGTKEITIKIKNTHKIAKDNGQKMINESIIYFYLFISAFPTGLFGIMFHNLDVACELIMFFRPNMSSNCRFFNFSIFNISMCSLLFKWGDMVNYIFFRVLVYHLVFIFLSFRLKTCKRSGIYQIN</sequence>
<proteinExistence type="predicted"/>
<reference evidence="2" key="2">
    <citation type="submission" date="2023-05" db="EMBL/GenBank/DDBJ databases">
        <authorList>
            <person name="Fouks B."/>
        </authorList>
    </citation>
    <scope>NUCLEOTIDE SEQUENCE</scope>
    <source>
        <strain evidence="2">Stay&amp;Tobe</strain>
        <tissue evidence="2">Testes</tissue>
    </source>
</reference>
<name>A0AAD7ZM44_DIPPU</name>
<feature type="transmembrane region" description="Helical" evidence="1">
    <location>
        <begin position="125"/>
        <end position="143"/>
    </location>
</feature>
<feature type="transmembrane region" description="Helical" evidence="1">
    <location>
        <begin position="60"/>
        <end position="81"/>
    </location>
</feature>
<protein>
    <submittedName>
        <fullName evidence="2">Uncharacterized protein</fullName>
    </submittedName>
</protein>
<gene>
    <name evidence="2" type="ORF">L9F63_022724</name>
</gene>
<keyword evidence="1" id="KW-0812">Transmembrane</keyword>
<evidence type="ECO:0000313" key="2">
    <source>
        <dbReference type="EMBL" id="KAJ9582930.1"/>
    </source>
</evidence>
<comment type="caution">
    <text evidence="2">The sequence shown here is derived from an EMBL/GenBank/DDBJ whole genome shotgun (WGS) entry which is preliminary data.</text>
</comment>
<accession>A0AAD7ZM44</accession>
<feature type="non-terminal residue" evidence="2">
    <location>
        <position position="1"/>
    </location>
</feature>
<keyword evidence="1" id="KW-0472">Membrane</keyword>
<dbReference type="AlphaFoldDB" id="A0AAD7ZM44"/>
<keyword evidence="3" id="KW-1185">Reference proteome</keyword>